<name>A0A382K7U9_9ZZZZ</name>
<organism evidence="1">
    <name type="scientific">marine metagenome</name>
    <dbReference type="NCBI Taxonomy" id="408172"/>
    <lineage>
        <taxon>unclassified sequences</taxon>
        <taxon>metagenomes</taxon>
        <taxon>ecological metagenomes</taxon>
    </lineage>
</organism>
<dbReference type="AlphaFoldDB" id="A0A382K7U9"/>
<evidence type="ECO:0000313" key="1">
    <source>
        <dbReference type="EMBL" id="SVC19462.1"/>
    </source>
</evidence>
<sequence>MDLTALHVKLTSLDPIFIVVIIIEICQKQVDLSRIIQKLKTIY</sequence>
<protein>
    <submittedName>
        <fullName evidence="1">Uncharacterized protein</fullName>
    </submittedName>
</protein>
<dbReference type="EMBL" id="UINC01078409">
    <property type="protein sequence ID" value="SVC19462.1"/>
    <property type="molecule type" value="Genomic_DNA"/>
</dbReference>
<proteinExistence type="predicted"/>
<reference evidence="1" key="1">
    <citation type="submission" date="2018-05" db="EMBL/GenBank/DDBJ databases">
        <authorList>
            <person name="Lanie J.A."/>
            <person name="Ng W.-L."/>
            <person name="Kazmierczak K.M."/>
            <person name="Andrzejewski T.M."/>
            <person name="Davidsen T.M."/>
            <person name="Wayne K.J."/>
            <person name="Tettelin H."/>
            <person name="Glass J.I."/>
            <person name="Rusch D."/>
            <person name="Podicherti R."/>
            <person name="Tsui H.-C.T."/>
            <person name="Winkler M.E."/>
        </authorList>
    </citation>
    <scope>NUCLEOTIDE SEQUENCE</scope>
</reference>
<accession>A0A382K7U9</accession>
<gene>
    <name evidence="1" type="ORF">METZ01_LOCUS272316</name>
</gene>